<feature type="repeat" description="TPR" evidence="1">
    <location>
        <begin position="658"/>
        <end position="691"/>
    </location>
</feature>
<feature type="compositionally biased region" description="Acidic residues" evidence="2">
    <location>
        <begin position="442"/>
        <end position="454"/>
    </location>
</feature>
<evidence type="ECO:0000256" key="1">
    <source>
        <dbReference type="PROSITE-ProRule" id="PRU00339"/>
    </source>
</evidence>
<evidence type="ECO:0000313" key="4">
    <source>
        <dbReference type="Proteomes" id="UP001140074"/>
    </source>
</evidence>
<dbReference type="PANTHER" id="PTHR23082">
    <property type="entry name" value="TRANSCRIPTION INITIATION FACTOR IIIC TFIIIC , POLYPEPTIDE 3-RELATED"/>
    <property type="match status" value="1"/>
</dbReference>
<dbReference type="PANTHER" id="PTHR23082:SF0">
    <property type="entry name" value="GENERAL TRANSCRIPTION FACTOR 3C POLYPEPTIDE 3"/>
    <property type="match status" value="1"/>
</dbReference>
<evidence type="ECO:0000256" key="2">
    <source>
        <dbReference type="SAM" id="MobiDB-lite"/>
    </source>
</evidence>
<dbReference type="PROSITE" id="PS50005">
    <property type="entry name" value="TPR"/>
    <property type="match status" value="1"/>
</dbReference>
<dbReference type="AlphaFoldDB" id="A0A9W8IUJ9"/>
<sequence length="1243" mass="140048">MNDDDNNNDGSVLFRDHGGYMSDEQLTNSNFANTGVAMNDEDMLREAMRSATEMLVAEGLGNMASIDFTQRQARDAYASLRHADDDAVEDYEDYEDQSSDDGSEDLPLAMASRLDLSKGAVGRRSTSTRRVNYNDESAYAGMDTDGPANFIPDSFIDDDEDSNYEGFGDDDDDVSSSEDDEYHMMDIQESAREAAGFARTNRRARARRGKKASGKKSKRPVQPTYSLEVQRVLGIANQHYIVHDLEAAYSTFGEAIRLDANCAPAWKTMALIREEEGRSHEALQLYTVAAHLASKDIDLWERLYTMHAMTAKENEEAAKAGDPVAKAIFDDAHKHAVYSIGHVIRNDTQNKVPLQQKLDLLKTVNDYKGMASVYRSLLKLDPYDMEVIRSAASLFAKRRNDVDTPIKWLSEAFDFYNREAVKATENLIAKSTARHARANSDNSDDAEDDEDDNGDQLGIHTHWADQYRSNPESTVPMQELEGYTYSDLNVIAELRILRREYEAAIRDVKRGARFIQGRGRASDWEDIEISDMFDLEYPPDPATGSEEANNVLPIELRVKLGQCRLLMDQEDAAKHHFDSLYAFGVAGYQDLFLDVGDTYMESGHFEMAIQIFQALCDDGNTNLLVVWEKMARCYREMQEFEMACESAKLVIDADPNDIEMYMWLGDLYEEMGQVDQAMEIINEAGKVEERVRAATAAAAAAAAVLSKSMAGATESLGQDGVMQLSPAVEIWDNSASVMKIDSRKPSEHTVKRRKQADEDRSRHESAMKNAGIAFKRLDLLKAQIDKDLDLDAIRDYCNVAKRLYVDWQHIRAFYMSDRSRPFRNYRNQALTSLENGTHSSSVGGPQKKSTGQADMQQEIVMRINRLSKMQQNPNGVHDVVERDAKDEANRSTTFRGFPFIRWLDMFLMYGKCLALKGEAEEAVKMLDKVSQSSVFHLEHDKMRLIRLVMLSIALRADVNNQFYAQARWWCGTKPTGAVIYKLVSYLMASNVDASILLSATNMYKFIGRQLEHTDKIYYSRRAVSEIPVPANLPIFDDVRDLSTQPAGTVNDGQMRSRNDLAALHSLAAHCLLTARSDVASMMQYTLALSLVPRDASLALHLGVSYLVHACKRVRGDRQRSALKGLMYLERYAELKYIEEKKAAGEYDSDRTTKQGDLNAVVTQEIAYNFARAFHFLGFLELAAEYYQRVLCLPISRLAESGSGEEESLCDLRREAAYNLASLYIGSGAMLKARELLRQYCTID</sequence>
<accession>A0A9W8IUJ9</accession>
<feature type="compositionally biased region" description="Basic residues" evidence="2">
    <location>
        <begin position="200"/>
        <end position="219"/>
    </location>
</feature>
<dbReference type="SMART" id="SM00028">
    <property type="entry name" value="TPR"/>
    <property type="match status" value="4"/>
</dbReference>
<comment type="caution">
    <text evidence="3">The sequence shown here is derived from an EMBL/GenBank/DDBJ whole genome shotgun (WGS) entry which is preliminary data.</text>
</comment>
<reference evidence="3" key="1">
    <citation type="submission" date="2022-07" db="EMBL/GenBank/DDBJ databases">
        <title>Phylogenomic reconstructions and comparative analyses of Kickxellomycotina fungi.</title>
        <authorList>
            <person name="Reynolds N.K."/>
            <person name="Stajich J.E."/>
            <person name="Barry K."/>
            <person name="Grigoriev I.V."/>
            <person name="Crous P."/>
            <person name="Smith M.E."/>
        </authorList>
    </citation>
    <scope>NUCLEOTIDE SEQUENCE</scope>
    <source>
        <strain evidence="3">RSA 476</strain>
    </source>
</reference>
<feature type="region of interest" description="Disordered" evidence="2">
    <location>
        <begin position="833"/>
        <end position="853"/>
    </location>
</feature>
<organism evidence="3 4">
    <name type="scientific">Coemansia aciculifera</name>
    <dbReference type="NCBI Taxonomy" id="417176"/>
    <lineage>
        <taxon>Eukaryota</taxon>
        <taxon>Fungi</taxon>
        <taxon>Fungi incertae sedis</taxon>
        <taxon>Zoopagomycota</taxon>
        <taxon>Kickxellomycotina</taxon>
        <taxon>Kickxellomycetes</taxon>
        <taxon>Kickxellales</taxon>
        <taxon>Kickxellaceae</taxon>
        <taxon>Coemansia</taxon>
    </lineage>
</organism>
<name>A0A9W8IUJ9_9FUNG</name>
<dbReference type="Gene3D" id="1.25.40.10">
    <property type="entry name" value="Tetratricopeptide repeat domain"/>
    <property type="match status" value="2"/>
</dbReference>
<dbReference type="InterPro" id="IPR019734">
    <property type="entry name" value="TPR_rpt"/>
</dbReference>
<feature type="compositionally biased region" description="Acidic residues" evidence="2">
    <location>
        <begin position="155"/>
        <end position="178"/>
    </location>
</feature>
<feature type="region of interest" description="Disordered" evidence="2">
    <location>
        <begin position="432"/>
        <end position="470"/>
    </location>
</feature>
<dbReference type="Pfam" id="PF13181">
    <property type="entry name" value="TPR_8"/>
    <property type="match status" value="2"/>
</dbReference>
<feature type="region of interest" description="Disordered" evidence="2">
    <location>
        <begin position="742"/>
        <end position="765"/>
    </location>
</feature>
<dbReference type="EMBL" id="JANBUY010000030">
    <property type="protein sequence ID" value="KAJ2866812.1"/>
    <property type="molecule type" value="Genomic_DNA"/>
</dbReference>
<protein>
    <submittedName>
        <fullName evidence="3">Transcription factor TFIIIC subunit tfc4</fullName>
    </submittedName>
</protein>
<dbReference type="InterPro" id="IPR039340">
    <property type="entry name" value="Tfc4/TFIIIC-102/Sfc4"/>
</dbReference>
<dbReference type="SUPFAM" id="SSF48452">
    <property type="entry name" value="TPR-like"/>
    <property type="match status" value="1"/>
</dbReference>
<gene>
    <name evidence="3" type="primary">TFC4</name>
    <name evidence="3" type="ORF">GGH94_001288</name>
</gene>
<dbReference type="GO" id="GO:0000127">
    <property type="term" value="C:transcription factor TFIIIC complex"/>
    <property type="evidence" value="ECO:0007669"/>
    <property type="project" value="TreeGrafter"/>
</dbReference>
<feature type="region of interest" description="Disordered" evidence="2">
    <location>
        <begin position="192"/>
        <end position="223"/>
    </location>
</feature>
<keyword evidence="4" id="KW-1185">Reference proteome</keyword>
<dbReference type="Proteomes" id="UP001140074">
    <property type="component" value="Unassembled WGS sequence"/>
</dbReference>
<feature type="region of interest" description="Disordered" evidence="2">
    <location>
        <begin position="138"/>
        <end position="178"/>
    </location>
</feature>
<keyword evidence="1" id="KW-0802">TPR repeat</keyword>
<evidence type="ECO:0000313" key="3">
    <source>
        <dbReference type="EMBL" id="KAJ2866812.1"/>
    </source>
</evidence>
<dbReference type="GO" id="GO:0006383">
    <property type="term" value="P:transcription by RNA polymerase III"/>
    <property type="evidence" value="ECO:0007669"/>
    <property type="project" value="InterPro"/>
</dbReference>
<dbReference type="InterPro" id="IPR011990">
    <property type="entry name" value="TPR-like_helical_dom_sf"/>
</dbReference>
<proteinExistence type="predicted"/>